<protein>
    <submittedName>
        <fullName evidence="2">Uncharacterized protein</fullName>
    </submittedName>
</protein>
<dbReference type="AlphaFoldDB" id="A0AAD7NAG0"/>
<feature type="region of interest" description="Disordered" evidence="1">
    <location>
        <begin position="394"/>
        <end position="440"/>
    </location>
</feature>
<proteinExistence type="predicted"/>
<organism evidence="2 3">
    <name type="scientific">Mycena maculata</name>
    <dbReference type="NCBI Taxonomy" id="230809"/>
    <lineage>
        <taxon>Eukaryota</taxon>
        <taxon>Fungi</taxon>
        <taxon>Dikarya</taxon>
        <taxon>Basidiomycota</taxon>
        <taxon>Agaricomycotina</taxon>
        <taxon>Agaricomycetes</taxon>
        <taxon>Agaricomycetidae</taxon>
        <taxon>Agaricales</taxon>
        <taxon>Marasmiineae</taxon>
        <taxon>Mycenaceae</taxon>
        <taxon>Mycena</taxon>
    </lineage>
</organism>
<accession>A0AAD7NAG0</accession>
<comment type="caution">
    <text evidence="2">The sequence shown here is derived from an EMBL/GenBank/DDBJ whole genome shotgun (WGS) entry which is preliminary data.</text>
</comment>
<gene>
    <name evidence="2" type="ORF">DFH07DRAFT_960595</name>
</gene>
<evidence type="ECO:0000256" key="1">
    <source>
        <dbReference type="SAM" id="MobiDB-lite"/>
    </source>
</evidence>
<keyword evidence="3" id="KW-1185">Reference proteome</keyword>
<dbReference type="Proteomes" id="UP001215280">
    <property type="component" value="Unassembled WGS sequence"/>
</dbReference>
<feature type="compositionally biased region" description="Basic and acidic residues" evidence="1">
    <location>
        <begin position="394"/>
        <end position="409"/>
    </location>
</feature>
<evidence type="ECO:0000313" key="3">
    <source>
        <dbReference type="Proteomes" id="UP001215280"/>
    </source>
</evidence>
<reference evidence="2" key="1">
    <citation type="submission" date="2023-03" db="EMBL/GenBank/DDBJ databases">
        <title>Massive genome expansion in bonnet fungi (Mycena s.s.) driven by repeated elements and novel gene families across ecological guilds.</title>
        <authorList>
            <consortium name="Lawrence Berkeley National Laboratory"/>
            <person name="Harder C.B."/>
            <person name="Miyauchi S."/>
            <person name="Viragh M."/>
            <person name="Kuo A."/>
            <person name="Thoen E."/>
            <person name="Andreopoulos B."/>
            <person name="Lu D."/>
            <person name="Skrede I."/>
            <person name="Drula E."/>
            <person name="Henrissat B."/>
            <person name="Morin E."/>
            <person name="Kohler A."/>
            <person name="Barry K."/>
            <person name="LaButti K."/>
            <person name="Morin E."/>
            <person name="Salamov A."/>
            <person name="Lipzen A."/>
            <person name="Mereny Z."/>
            <person name="Hegedus B."/>
            <person name="Baldrian P."/>
            <person name="Stursova M."/>
            <person name="Weitz H."/>
            <person name="Taylor A."/>
            <person name="Grigoriev I.V."/>
            <person name="Nagy L.G."/>
            <person name="Martin F."/>
            <person name="Kauserud H."/>
        </authorList>
    </citation>
    <scope>NUCLEOTIDE SEQUENCE</scope>
    <source>
        <strain evidence="2">CBHHK188m</strain>
    </source>
</reference>
<evidence type="ECO:0000313" key="2">
    <source>
        <dbReference type="EMBL" id="KAJ7752507.1"/>
    </source>
</evidence>
<dbReference type="EMBL" id="JARJLG010000074">
    <property type="protein sequence ID" value="KAJ7752507.1"/>
    <property type="molecule type" value="Genomic_DNA"/>
</dbReference>
<name>A0AAD7NAG0_9AGAR</name>
<sequence length="440" mass="49076">MNNSMERAAQALYQDCLYRTAMGINVPNSRHVTPPDHQVSCGAFIFRLHSELFPPAITSILSIDPQGRNCEAFQTLHRSGYVVADQLLGKEQYPLLALLFQLPNLPTIMAFYSQRYQCSASHAAFRVLQARLAFCPTTVLAVISQQIEAFSGMVEAVGEWDDGEWRSCLAQECTNLVAQEKYGREIVEYCARRRDERLAAPWNFLISSISEAALLRLTDQCGWFTPTICFMVFPFDMPLPHYIMTLQNFSLPDDIESNKYIARIVKAKLKSIKEASVFLTKHTSPDDPKAAENTFESIDVKSLEISLAGGGTDVIWNVYCTPPASLSFFKFLDWCTAARGLTFETDRFGTGVPRAGRDQLFCVGCKSYDHPTGLCPLPRIVGWFGPSVQSISSEDKTLQKADERNDKKSTKGGRGAGKSQNGYRSGGRAGNRNVRGNRRN</sequence>